<feature type="chain" id="PRO_5004929201" description="MD-2-related lipid-recognition domain-containing protein" evidence="7">
    <location>
        <begin position="25"/>
        <end position="147"/>
    </location>
</feature>
<name>W9SK24_9ROSA</name>
<keyword evidence="10" id="KW-1185">Reference proteome</keyword>
<dbReference type="GO" id="GO:0032934">
    <property type="term" value="F:sterol binding"/>
    <property type="evidence" value="ECO:0007669"/>
    <property type="project" value="InterPro"/>
</dbReference>
<organism evidence="9 10">
    <name type="scientific">Morus notabilis</name>
    <dbReference type="NCBI Taxonomy" id="981085"/>
    <lineage>
        <taxon>Eukaryota</taxon>
        <taxon>Viridiplantae</taxon>
        <taxon>Streptophyta</taxon>
        <taxon>Embryophyta</taxon>
        <taxon>Tracheophyta</taxon>
        <taxon>Spermatophyta</taxon>
        <taxon>Magnoliopsida</taxon>
        <taxon>eudicotyledons</taxon>
        <taxon>Gunneridae</taxon>
        <taxon>Pentapetalae</taxon>
        <taxon>rosids</taxon>
        <taxon>fabids</taxon>
        <taxon>Rosales</taxon>
        <taxon>Moraceae</taxon>
        <taxon>Moreae</taxon>
        <taxon>Morus</taxon>
    </lineage>
</organism>
<dbReference type="EMBL" id="KE345730">
    <property type="protein sequence ID" value="EXC12977.1"/>
    <property type="molecule type" value="Genomic_DNA"/>
</dbReference>
<dbReference type="Pfam" id="PF02221">
    <property type="entry name" value="E1_DerP2_DerF2"/>
    <property type="match status" value="1"/>
</dbReference>
<protein>
    <recommendedName>
        <fullName evidence="8">MD-2-related lipid-recognition domain-containing protein</fullName>
    </recommendedName>
</protein>
<dbReference type="PANTHER" id="PTHR11306">
    <property type="entry name" value="NIEMANN PICK TYPE C2 PROTEIN NPC2-RELATED"/>
    <property type="match status" value="1"/>
</dbReference>
<feature type="signal peptide" evidence="7">
    <location>
        <begin position="1"/>
        <end position="24"/>
    </location>
</feature>
<keyword evidence="5 7" id="KW-0732">Signal</keyword>
<dbReference type="GO" id="GO:0015918">
    <property type="term" value="P:sterol transport"/>
    <property type="evidence" value="ECO:0007669"/>
    <property type="project" value="InterPro"/>
</dbReference>
<dbReference type="SUPFAM" id="SSF81296">
    <property type="entry name" value="E set domains"/>
    <property type="match status" value="1"/>
</dbReference>
<keyword evidence="6" id="KW-0445">Lipid transport</keyword>
<dbReference type="InterPro" id="IPR003172">
    <property type="entry name" value="ML_dom"/>
</dbReference>
<gene>
    <name evidence="9" type="ORF">L484_016907</name>
</gene>
<evidence type="ECO:0000256" key="1">
    <source>
        <dbReference type="ARBA" id="ARBA00002053"/>
    </source>
</evidence>
<evidence type="ECO:0000256" key="3">
    <source>
        <dbReference type="ARBA" id="ARBA00011245"/>
    </source>
</evidence>
<dbReference type="PANTHER" id="PTHR11306:SF0">
    <property type="entry name" value="PHOSPHATIDYLGLYCEROL_PHOSPHATIDYLINOSITOL TRANSFER PROTEIN"/>
    <property type="match status" value="1"/>
</dbReference>
<dbReference type="SMART" id="SM00737">
    <property type="entry name" value="ML"/>
    <property type="match status" value="1"/>
</dbReference>
<dbReference type="STRING" id="981085.W9SK24"/>
<evidence type="ECO:0000313" key="10">
    <source>
        <dbReference type="Proteomes" id="UP000030645"/>
    </source>
</evidence>
<keyword evidence="4" id="KW-0813">Transport</keyword>
<dbReference type="Gene3D" id="2.60.40.770">
    <property type="match status" value="1"/>
</dbReference>
<evidence type="ECO:0000256" key="5">
    <source>
        <dbReference type="ARBA" id="ARBA00022729"/>
    </source>
</evidence>
<evidence type="ECO:0000259" key="8">
    <source>
        <dbReference type="SMART" id="SM00737"/>
    </source>
</evidence>
<comment type="subunit">
    <text evidence="3">Monomer.</text>
</comment>
<reference evidence="10" key="1">
    <citation type="submission" date="2013-01" db="EMBL/GenBank/DDBJ databases">
        <title>Draft Genome Sequence of a Mulberry Tree, Morus notabilis C.K. Schneid.</title>
        <authorList>
            <person name="He N."/>
            <person name="Zhao S."/>
        </authorList>
    </citation>
    <scope>NUCLEOTIDE SEQUENCE</scope>
</reference>
<accession>W9SK24</accession>
<dbReference type="InterPro" id="IPR014756">
    <property type="entry name" value="Ig_E-set"/>
</dbReference>
<dbReference type="InterPro" id="IPR039670">
    <property type="entry name" value="NPC2-like"/>
</dbReference>
<sequence length="147" mass="16303">MAEMKLIAVLLIPLLCLIVPLTQAVNFHYCDKQADYDVFVQGVEINPHPVIRSQLATFTVNAYTGEAISGGKLVIDIKYFGVHIHQETHELCGETSCPVSAGSFVISHTEALPAFTPPPQPFLFRSLRRSPSTNSDLSPFLRLPFEY</sequence>
<evidence type="ECO:0000256" key="4">
    <source>
        <dbReference type="ARBA" id="ARBA00022448"/>
    </source>
</evidence>
<dbReference type="eggNOG" id="KOG4680">
    <property type="taxonomic scope" value="Eukaryota"/>
</dbReference>
<proteinExistence type="inferred from homology"/>
<evidence type="ECO:0000256" key="2">
    <source>
        <dbReference type="ARBA" id="ARBA00006370"/>
    </source>
</evidence>
<evidence type="ECO:0000256" key="7">
    <source>
        <dbReference type="SAM" id="SignalP"/>
    </source>
</evidence>
<evidence type="ECO:0000313" key="9">
    <source>
        <dbReference type="EMBL" id="EXC12977.1"/>
    </source>
</evidence>
<evidence type="ECO:0000256" key="6">
    <source>
        <dbReference type="ARBA" id="ARBA00023055"/>
    </source>
</evidence>
<feature type="domain" description="MD-2-related lipid-recognition" evidence="8">
    <location>
        <begin position="27"/>
        <end position="140"/>
    </location>
</feature>
<dbReference type="Proteomes" id="UP000030645">
    <property type="component" value="Unassembled WGS sequence"/>
</dbReference>
<comment type="similarity">
    <text evidence="2">Belongs to the NPC2 family.</text>
</comment>
<comment type="function">
    <text evidence="1">Catalyzes the intermembrane transfer of phosphatidylglycerol and phosphatidylinositol.</text>
</comment>
<dbReference type="AlphaFoldDB" id="W9SK24"/>